<feature type="transmembrane region" description="Helical" evidence="1">
    <location>
        <begin position="446"/>
        <end position="468"/>
    </location>
</feature>
<dbReference type="STRING" id="1408250.Q760_03250"/>
<reference evidence="2 3" key="1">
    <citation type="submission" date="2013-10" db="EMBL/GenBank/DDBJ databases">
        <authorList>
            <person name="Wang G."/>
            <person name="Zhuang W."/>
        </authorList>
    </citation>
    <scope>NUCLEOTIDE SEQUENCE [LARGE SCALE GENOMIC DNA]</scope>
    <source>
        <strain evidence="2 3">DSM 20118</strain>
    </source>
</reference>
<keyword evidence="1" id="KW-0472">Membrane</keyword>
<evidence type="ECO:0000313" key="3">
    <source>
        <dbReference type="Proteomes" id="UP000029833"/>
    </source>
</evidence>
<feature type="transmembrane region" description="Helical" evidence="1">
    <location>
        <begin position="475"/>
        <end position="493"/>
    </location>
</feature>
<dbReference type="Proteomes" id="UP000029833">
    <property type="component" value="Unassembled WGS sequence"/>
</dbReference>
<proteinExistence type="predicted"/>
<keyword evidence="3" id="KW-1185">Reference proteome</keyword>
<dbReference type="AlphaFoldDB" id="A0A0A0B9F0"/>
<protein>
    <recommendedName>
        <fullName evidence="4">Polyketide antibiotic transporter</fullName>
    </recommendedName>
</protein>
<organism evidence="2 3">
    <name type="scientific">Cellulomonas cellasea DSM 20118</name>
    <dbReference type="NCBI Taxonomy" id="1408250"/>
    <lineage>
        <taxon>Bacteria</taxon>
        <taxon>Bacillati</taxon>
        <taxon>Actinomycetota</taxon>
        <taxon>Actinomycetes</taxon>
        <taxon>Micrococcales</taxon>
        <taxon>Cellulomonadaceae</taxon>
        <taxon>Cellulomonas</taxon>
    </lineage>
</organism>
<evidence type="ECO:0008006" key="4">
    <source>
        <dbReference type="Google" id="ProtNLM"/>
    </source>
</evidence>
<dbReference type="RefSeq" id="WP_034625479.1">
    <property type="nucleotide sequence ID" value="NZ_AXNT01000013.1"/>
</dbReference>
<feature type="transmembrane region" description="Helical" evidence="1">
    <location>
        <begin position="204"/>
        <end position="222"/>
    </location>
</feature>
<sequence length="547" mass="55297">MTAALARPAPRTGDAATPRADAGAARLLRFALRRDRVRIAVWALSLGGLVAYFVVALPSVYPDAASRRTRAAIMAEPAGAFLGGPGYGLDDYTLGAMVANEMLGMLAVAAALMSVFLVVRHTRAEEESGRADLVRAGAVGRGAPLTAALADVVVANLVVGTAVVLALLGAGLAAPDSVALGAGVALVGWVFGSLAGVTSQLAQHARAASGTAGALLGLAYVLRGIGDAREVGGSALSWASPVGWAQQSRAFVDLRWWPLALCAVLALTLTALAHALVRRRDVGAGLLATRPGRTRARAALVSPLGLAVRQGRGAVLGWAVGLAAFALLTGSLAESEVASFEAQPELAEMFAGGGGDLVRAALSSFLSFFAMAVVVHAVVSVHHLRREEAEGRAGGVLACGVSRTAWLGQHLLASLGGSVLLLLLTGLALGAGASASLGDRDLVGELTLASLAYVPVLACFAGLAVLAYGLRAPTWVVWVVLVTSIVVGIYGPLLDLPQAVLDAAPFGLVPAVPAAPLDAAPLVAMAVVALVLTAAGAAAFRRRDLVA</sequence>
<feature type="transmembrane region" description="Helical" evidence="1">
    <location>
        <begin position="39"/>
        <end position="61"/>
    </location>
</feature>
<feature type="transmembrane region" description="Helical" evidence="1">
    <location>
        <begin position="315"/>
        <end position="333"/>
    </location>
</feature>
<keyword evidence="1" id="KW-0812">Transmembrane</keyword>
<feature type="transmembrane region" description="Helical" evidence="1">
    <location>
        <begin position="178"/>
        <end position="197"/>
    </location>
</feature>
<feature type="transmembrane region" description="Helical" evidence="1">
    <location>
        <begin position="143"/>
        <end position="172"/>
    </location>
</feature>
<accession>A0A0A0B9F0</accession>
<evidence type="ECO:0000313" key="2">
    <source>
        <dbReference type="EMBL" id="KGM03460.1"/>
    </source>
</evidence>
<comment type="caution">
    <text evidence="2">The sequence shown here is derived from an EMBL/GenBank/DDBJ whole genome shotgun (WGS) entry which is preliminary data.</text>
</comment>
<dbReference type="EMBL" id="AXNT01000013">
    <property type="protein sequence ID" value="KGM03460.1"/>
    <property type="molecule type" value="Genomic_DNA"/>
</dbReference>
<feature type="transmembrane region" description="Helical" evidence="1">
    <location>
        <begin position="357"/>
        <end position="379"/>
    </location>
</feature>
<keyword evidence="1" id="KW-1133">Transmembrane helix</keyword>
<evidence type="ECO:0000256" key="1">
    <source>
        <dbReference type="SAM" id="Phobius"/>
    </source>
</evidence>
<feature type="transmembrane region" description="Helical" evidence="1">
    <location>
        <begin position="102"/>
        <end position="122"/>
    </location>
</feature>
<feature type="transmembrane region" description="Helical" evidence="1">
    <location>
        <begin position="256"/>
        <end position="277"/>
    </location>
</feature>
<feature type="transmembrane region" description="Helical" evidence="1">
    <location>
        <begin position="519"/>
        <end position="540"/>
    </location>
</feature>
<gene>
    <name evidence="2" type="ORF">Q760_03250</name>
</gene>
<feature type="transmembrane region" description="Helical" evidence="1">
    <location>
        <begin position="411"/>
        <end position="434"/>
    </location>
</feature>
<dbReference type="OrthoDB" id="2014935at2"/>
<name>A0A0A0B9F0_9CELL</name>